<evidence type="ECO:0000313" key="5">
    <source>
        <dbReference type="Proteomes" id="UP000245207"/>
    </source>
</evidence>
<dbReference type="PROSITE" id="PS51192">
    <property type="entry name" value="HELICASE_ATP_BIND_1"/>
    <property type="match status" value="1"/>
</dbReference>
<keyword evidence="5" id="KW-1185">Reference proteome</keyword>
<dbReference type="InterPro" id="IPR001650">
    <property type="entry name" value="Helicase_C-like"/>
</dbReference>
<dbReference type="Proteomes" id="UP000245207">
    <property type="component" value="Unassembled WGS sequence"/>
</dbReference>
<dbReference type="InterPro" id="IPR049730">
    <property type="entry name" value="SNF2/RAD54-like_C"/>
</dbReference>
<dbReference type="GO" id="GO:0016787">
    <property type="term" value="F:hydrolase activity"/>
    <property type="evidence" value="ECO:0007669"/>
    <property type="project" value="UniProtKB-KW"/>
</dbReference>
<dbReference type="InterPro" id="IPR038718">
    <property type="entry name" value="SNF2-like_sf"/>
</dbReference>
<dbReference type="GO" id="GO:0043596">
    <property type="term" value="C:nuclear replication fork"/>
    <property type="evidence" value="ECO:0007669"/>
    <property type="project" value="TreeGrafter"/>
</dbReference>
<dbReference type="Pfam" id="PF01844">
    <property type="entry name" value="HNH"/>
    <property type="match status" value="1"/>
</dbReference>
<keyword evidence="1" id="KW-0378">Hydrolase</keyword>
<evidence type="ECO:0000259" key="3">
    <source>
        <dbReference type="PROSITE" id="PS51194"/>
    </source>
</evidence>
<sequence>MEPPSHPIEHKRKAPSDVESWNLSKCQKISPEKFIVRLEITSPESFSVKPLPVDGYTFIGEKECFKQLSYCLFNVVASHYTQNNCGGEACVYNLADYDAVVRSLRAERIEFEDIPYVTRRAISILSRSCVDGRWEPCRPEHLSDEKVGELMGQLSKSLLEVLLPFQIEGVKFGLRRGGRCLIADEMGLGKTLQAIAIASCFMNEGPILVVCPAILRYTWAEELEHWLPSCLPSDIHLVFGHLNNPANLARLPKVVVISYTMLHNLKTSISKLKWAVLIVDESHHVRCTKRPLAEAGETQAVLDISTKISRIVLLSGTPSLSRPFDIFHQINMLWPGLLGKDKLAFAKTYCSMSIVRGQQGHVYQDFSKGVRLEELNVLLKQTVMIRRLKEHVLMQLPPIRRQIITLVLKKSDIDSAIAICGMANDGTSTGNVAEDVPFDELNENSEDDGARNSSKPSNQAISIAKLSGFKEWLLMHPIIAESDDGHFDSSESSHKMIIFVHHLKVTDRLQEFLCEKGIQFVRIDGRDGSAKDRQQAIQSFQHSKQVKIALVGILAGSSGLDLSAAQNVVFLELPERISDFQQAESRAHRRGQMNAVNVYIFIAKDTKDESHWKRLNRSLHRTSSTVDGKHDSLAEIMVEDIFEHESVTEKDTKDNLVVEGDEIDESSDIDPVRCSQYATGDDIQSDEVVNGPTTSASEDENPFGPFAKYCYKKKADVVPVINNEEIMASNGTAQESTHESKRENIVHSHTSLKIPSDGEPTDQVEADPGCIPASSLRFEVSKYTGRIHLYSCIHGVETRPTPLFKNFRPEELETNDPPVHNNLAHKLINDDLIYRPALLSFIDEWSSLRPIEQSKLYNKPLQLPLAVELCLNESQNHNKEGLLKGGSKKRGTSLDDISQPLPSNAAWKTISLIHGKKERHYLQAWTFDNEPLCKLCQKICMKKSAKEPEFFEDLFCELECYDEFRLRTSNRYLRMGLAQIEHGVCTNCHLDCRKLVKNIKPMSLQKRREFIMKESPKLAARKNLLEKLISDPTEGNAWHADHIVPVYRGGGECKLENMRTLCIACHAEVTAAQCAERRSERAKAKRKLNKLLSDLKSVERSAQIDNEKGCDHYRLLDSDLDSELFVNVPGSAYNTTNVQSCRSEEGEKAS</sequence>
<dbReference type="CDD" id="cd00085">
    <property type="entry name" value="HNHc"/>
    <property type="match status" value="1"/>
</dbReference>
<dbReference type="InterPro" id="IPR027417">
    <property type="entry name" value="P-loop_NTPase"/>
</dbReference>
<dbReference type="GO" id="GO:0003676">
    <property type="term" value="F:nucleic acid binding"/>
    <property type="evidence" value="ECO:0007669"/>
    <property type="project" value="InterPro"/>
</dbReference>
<name>A0A2U1QH49_ARTAN</name>
<dbReference type="OrthoDB" id="2801544at2759"/>
<dbReference type="InterPro" id="IPR002711">
    <property type="entry name" value="HNH"/>
</dbReference>
<comment type="caution">
    <text evidence="4">The sequence shown here is derived from an EMBL/GenBank/DDBJ whole genome shotgun (WGS) entry which is preliminary data.</text>
</comment>
<reference evidence="4 5" key="1">
    <citation type="journal article" date="2018" name="Mol. Plant">
        <title>The genome of Artemisia annua provides insight into the evolution of Asteraceae family and artemisinin biosynthesis.</title>
        <authorList>
            <person name="Shen Q."/>
            <person name="Zhang L."/>
            <person name="Liao Z."/>
            <person name="Wang S."/>
            <person name="Yan T."/>
            <person name="Shi P."/>
            <person name="Liu M."/>
            <person name="Fu X."/>
            <person name="Pan Q."/>
            <person name="Wang Y."/>
            <person name="Lv Z."/>
            <person name="Lu X."/>
            <person name="Zhang F."/>
            <person name="Jiang W."/>
            <person name="Ma Y."/>
            <person name="Chen M."/>
            <person name="Hao X."/>
            <person name="Li L."/>
            <person name="Tang Y."/>
            <person name="Lv G."/>
            <person name="Zhou Y."/>
            <person name="Sun X."/>
            <person name="Brodelius P.E."/>
            <person name="Rose J.K.C."/>
            <person name="Tang K."/>
        </authorList>
    </citation>
    <scope>NUCLEOTIDE SEQUENCE [LARGE SCALE GENOMIC DNA]</scope>
    <source>
        <strain evidence="5">cv. Huhao1</strain>
        <tissue evidence="4">Leaf</tissue>
    </source>
</reference>
<feature type="domain" description="Helicase C-terminal" evidence="3">
    <location>
        <begin position="473"/>
        <end position="637"/>
    </location>
</feature>
<organism evidence="4 5">
    <name type="scientific">Artemisia annua</name>
    <name type="common">Sweet wormwood</name>
    <dbReference type="NCBI Taxonomy" id="35608"/>
    <lineage>
        <taxon>Eukaryota</taxon>
        <taxon>Viridiplantae</taxon>
        <taxon>Streptophyta</taxon>
        <taxon>Embryophyta</taxon>
        <taxon>Tracheophyta</taxon>
        <taxon>Spermatophyta</taxon>
        <taxon>Magnoliopsida</taxon>
        <taxon>eudicotyledons</taxon>
        <taxon>Gunneridae</taxon>
        <taxon>Pentapetalae</taxon>
        <taxon>asterids</taxon>
        <taxon>campanulids</taxon>
        <taxon>Asterales</taxon>
        <taxon>Asteraceae</taxon>
        <taxon>Asteroideae</taxon>
        <taxon>Anthemideae</taxon>
        <taxon>Artemisiinae</taxon>
        <taxon>Artemisia</taxon>
    </lineage>
</organism>
<gene>
    <name evidence="4" type="ORF">CTI12_AA028450</name>
</gene>
<evidence type="ECO:0000313" key="4">
    <source>
        <dbReference type="EMBL" id="PWA97336.1"/>
    </source>
</evidence>
<dbReference type="PROSITE" id="PS51194">
    <property type="entry name" value="HELICASE_CTER"/>
    <property type="match status" value="1"/>
</dbReference>
<dbReference type="CDD" id="cd18010">
    <property type="entry name" value="DEXHc_HARP_SMARCAL1"/>
    <property type="match status" value="1"/>
</dbReference>
<dbReference type="Gene3D" id="3.40.50.300">
    <property type="entry name" value="P-loop containing nucleotide triphosphate hydrolases"/>
    <property type="match status" value="1"/>
</dbReference>
<dbReference type="STRING" id="35608.A0A2U1QH49"/>
<dbReference type="AlphaFoldDB" id="A0A2U1QH49"/>
<dbReference type="GO" id="GO:0008270">
    <property type="term" value="F:zinc ion binding"/>
    <property type="evidence" value="ECO:0007669"/>
    <property type="project" value="InterPro"/>
</dbReference>
<evidence type="ECO:0008006" key="6">
    <source>
        <dbReference type="Google" id="ProtNLM"/>
    </source>
</evidence>
<evidence type="ECO:0000256" key="1">
    <source>
        <dbReference type="ARBA" id="ARBA00022801"/>
    </source>
</evidence>
<dbReference type="InterPro" id="IPR000330">
    <property type="entry name" value="SNF2_N"/>
</dbReference>
<dbReference type="Gene3D" id="1.10.30.50">
    <property type="match status" value="1"/>
</dbReference>
<dbReference type="SUPFAM" id="SSF52540">
    <property type="entry name" value="P-loop containing nucleoside triphosphate hydrolases"/>
    <property type="match status" value="2"/>
</dbReference>
<dbReference type="Pfam" id="PF00271">
    <property type="entry name" value="Helicase_C"/>
    <property type="match status" value="1"/>
</dbReference>
<dbReference type="Pfam" id="PF00176">
    <property type="entry name" value="SNF2-rel_dom"/>
    <property type="match status" value="1"/>
</dbReference>
<dbReference type="InterPro" id="IPR003615">
    <property type="entry name" value="HNH_nuc"/>
</dbReference>
<evidence type="ECO:0000259" key="2">
    <source>
        <dbReference type="PROSITE" id="PS51192"/>
    </source>
</evidence>
<dbReference type="SMART" id="SM00487">
    <property type="entry name" value="DEXDc"/>
    <property type="match status" value="1"/>
</dbReference>
<dbReference type="PANTHER" id="PTHR45766">
    <property type="entry name" value="DNA ANNEALING HELICASE AND ENDONUCLEASE ZRANB3 FAMILY MEMBER"/>
    <property type="match status" value="1"/>
</dbReference>
<protein>
    <recommendedName>
        <fullName evidence="6">SNF2-related, N-terminal domain-containing protein</fullName>
    </recommendedName>
</protein>
<dbReference type="GO" id="GO:0004520">
    <property type="term" value="F:DNA endonuclease activity"/>
    <property type="evidence" value="ECO:0007669"/>
    <property type="project" value="TreeGrafter"/>
</dbReference>
<dbReference type="FunFam" id="3.40.50.10810:FF:000065">
    <property type="entry name" value="SNF2 DNA repair protein, putative"/>
    <property type="match status" value="1"/>
</dbReference>
<dbReference type="CDD" id="cd18793">
    <property type="entry name" value="SF2_C_SNF"/>
    <property type="match status" value="1"/>
</dbReference>
<dbReference type="SMART" id="SM00490">
    <property type="entry name" value="HELICc"/>
    <property type="match status" value="1"/>
</dbReference>
<dbReference type="GO" id="GO:0031297">
    <property type="term" value="P:replication fork processing"/>
    <property type="evidence" value="ECO:0007669"/>
    <property type="project" value="TreeGrafter"/>
</dbReference>
<dbReference type="Gene3D" id="3.40.50.10810">
    <property type="entry name" value="Tandem AAA-ATPase domain"/>
    <property type="match status" value="1"/>
</dbReference>
<dbReference type="InterPro" id="IPR014001">
    <property type="entry name" value="Helicase_ATP-bd"/>
</dbReference>
<dbReference type="GO" id="GO:0006281">
    <property type="term" value="P:DNA repair"/>
    <property type="evidence" value="ECO:0007669"/>
    <property type="project" value="TreeGrafter"/>
</dbReference>
<feature type="domain" description="Helicase ATP-binding" evidence="2">
    <location>
        <begin position="171"/>
        <end position="336"/>
    </location>
</feature>
<dbReference type="PANTHER" id="PTHR45766:SF5">
    <property type="entry name" value="SNF2 DOMAIN-CONTAINING PROTEIN _ HELICASE DOMAIN-CONTAINING PROTEIN _ HNH ENDONUCLEASE DOMAIN-CONTAINING PROTEIN"/>
    <property type="match status" value="1"/>
</dbReference>
<dbReference type="GO" id="GO:0005524">
    <property type="term" value="F:ATP binding"/>
    <property type="evidence" value="ECO:0007669"/>
    <property type="project" value="InterPro"/>
</dbReference>
<accession>A0A2U1QH49</accession>
<proteinExistence type="predicted"/>
<dbReference type="EMBL" id="PKPP01000128">
    <property type="protein sequence ID" value="PWA97336.1"/>
    <property type="molecule type" value="Genomic_DNA"/>
</dbReference>